<feature type="region of interest" description="Disordered" evidence="1">
    <location>
        <begin position="468"/>
        <end position="490"/>
    </location>
</feature>
<gene>
    <name evidence="2" type="ORF">As57867_023163</name>
</gene>
<dbReference type="AlphaFoldDB" id="A0A6A4XPK5"/>
<dbReference type="Gene3D" id="1.20.5.190">
    <property type="match status" value="2"/>
</dbReference>
<feature type="compositionally biased region" description="Basic and acidic residues" evidence="1">
    <location>
        <begin position="522"/>
        <end position="541"/>
    </location>
</feature>
<dbReference type="PROSITE" id="PS50096">
    <property type="entry name" value="IQ"/>
    <property type="match status" value="3"/>
</dbReference>
<name>A0A6A4XPK5_9STRA</name>
<dbReference type="OrthoDB" id="78094at2759"/>
<reference evidence="2" key="1">
    <citation type="submission" date="2019-06" db="EMBL/GenBank/DDBJ databases">
        <title>Genomics analysis of Aphanomyces spp. identifies a new class of oomycete effector associated with host adaptation.</title>
        <authorList>
            <person name="Gaulin E."/>
        </authorList>
    </citation>
    <scope>NUCLEOTIDE SEQUENCE</scope>
    <source>
        <strain evidence="2">CBS 578.67</strain>
    </source>
</reference>
<organism evidence="2">
    <name type="scientific">Aphanomyces stellatus</name>
    <dbReference type="NCBI Taxonomy" id="120398"/>
    <lineage>
        <taxon>Eukaryota</taxon>
        <taxon>Sar</taxon>
        <taxon>Stramenopiles</taxon>
        <taxon>Oomycota</taxon>
        <taxon>Saprolegniomycetes</taxon>
        <taxon>Saprolegniales</taxon>
        <taxon>Verrucalvaceae</taxon>
        <taxon>Aphanomyces</taxon>
    </lineage>
</organism>
<feature type="region of interest" description="Disordered" evidence="1">
    <location>
        <begin position="519"/>
        <end position="541"/>
    </location>
</feature>
<feature type="compositionally biased region" description="Polar residues" evidence="1">
    <location>
        <begin position="468"/>
        <end position="489"/>
    </location>
</feature>
<accession>A0A6A4XPK5</accession>
<evidence type="ECO:0000313" key="2">
    <source>
        <dbReference type="EMBL" id="KAF0684808.1"/>
    </source>
</evidence>
<sequence>CQSNFLVLSSSKISDFDSAIRSGDAFTLLVSHACENDDYAQATELVNAMRQRNISIKAFISQKVLSEIQAKTGDAAAPERNEKRMEDKKEAKEADVDEMDEEIEGESPTAKYNGVIKPQAVLQWEAEIVAYLDKCSLSKYATPYLTCSLCNCINFIDVTCVRGIKNVAKGSLFEFLPPCCGCNRTRHLRTGAASFQLEIEQESQTSDDLEKKREPAAINMQRVVRGRLGRLEARRRRLEKERWEKKIFHAASVIQKRVRGIQARTRVEIERCIFVVVNAHPLVYAFATTNQPGMDTVFWYDSVEEFGVFCWDYREFVRRTGGRPSLWRVEANVREVARRVLRRENVLVTRIQARWRGITARSSFYELKKQHGWVRTLRHAPTIRIQRLARMHKARRRCKRLRVYVGRDDQLADYFSVHEKKAAAARRRHLQMTLMLKYREHFKHKRAAKLVGGAVEPFKVVEKGRFTSSGEGVSLSKNQSDDTPTTQRPNRFMQAKAKMDVIAKRRRGPFPTILRQQMMGDQDDRQGRRNEHDGHTHLFIW</sequence>
<evidence type="ECO:0000256" key="1">
    <source>
        <dbReference type="SAM" id="MobiDB-lite"/>
    </source>
</evidence>
<dbReference type="InterPro" id="IPR000048">
    <property type="entry name" value="IQ_motif_EF-hand-BS"/>
</dbReference>
<protein>
    <submittedName>
        <fullName evidence="2">Uncharacterized protein</fullName>
    </submittedName>
</protein>
<dbReference type="Pfam" id="PF00612">
    <property type="entry name" value="IQ"/>
    <property type="match status" value="3"/>
</dbReference>
<feature type="region of interest" description="Disordered" evidence="1">
    <location>
        <begin position="71"/>
        <end position="101"/>
    </location>
</feature>
<feature type="non-terminal residue" evidence="2">
    <location>
        <position position="1"/>
    </location>
</feature>
<proteinExistence type="predicted"/>
<dbReference type="EMBL" id="VJMH01007242">
    <property type="protein sequence ID" value="KAF0684808.1"/>
    <property type="molecule type" value="Genomic_DNA"/>
</dbReference>
<dbReference type="SMART" id="SM00015">
    <property type="entry name" value="IQ"/>
    <property type="match status" value="4"/>
</dbReference>
<comment type="caution">
    <text evidence="2">The sequence shown here is derived from an EMBL/GenBank/DDBJ whole genome shotgun (WGS) entry which is preliminary data.</text>
</comment>
<feature type="compositionally biased region" description="Basic and acidic residues" evidence="1">
    <location>
        <begin position="77"/>
        <end position="94"/>
    </location>
</feature>